<evidence type="ECO:0000313" key="2">
    <source>
        <dbReference type="EMBL" id="CAG7816956.1"/>
    </source>
</evidence>
<sequence length="135" mass="15879">MLGFISRRYFYAGFWSCNYFCHVPYRWDTERKIAVPKNDIAGYTGWIINIFILLVSQVWGTVRTFQSFSQVDGTFQSHQYCVFTTVLTISLPVALLIQIDQVRCHKDMLIIYNQFIQYCDRFKGNSENKTFGKIS</sequence>
<reference evidence="2" key="1">
    <citation type="submission" date="2021-06" db="EMBL/GenBank/DDBJ databases">
        <authorList>
            <person name="Hodson N. C."/>
            <person name="Mongue J. A."/>
            <person name="Jaron S. K."/>
        </authorList>
    </citation>
    <scope>NUCLEOTIDE SEQUENCE</scope>
</reference>
<keyword evidence="1" id="KW-0812">Transmembrane</keyword>
<evidence type="ECO:0000313" key="3">
    <source>
        <dbReference type="Proteomes" id="UP000708208"/>
    </source>
</evidence>
<name>A0A8J2P6X3_9HEXA</name>
<dbReference type="AlphaFoldDB" id="A0A8J2P6X3"/>
<proteinExistence type="predicted"/>
<protein>
    <submittedName>
        <fullName evidence="2">Uncharacterized protein</fullName>
    </submittedName>
</protein>
<comment type="caution">
    <text evidence="2">The sequence shown here is derived from an EMBL/GenBank/DDBJ whole genome shotgun (WGS) entry which is preliminary data.</text>
</comment>
<accession>A0A8J2P6X3</accession>
<feature type="transmembrane region" description="Helical" evidence="1">
    <location>
        <begin position="40"/>
        <end position="60"/>
    </location>
</feature>
<keyword evidence="1" id="KW-0472">Membrane</keyword>
<dbReference type="Proteomes" id="UP000708208">
    <property type="component" value="Unassembled WGS sequence"/>
</dbReference>
<feature type="non-terminal residue" evidence="2">
    <location>
        <position position="1"/>
    </location>
</feature>
<keyword evidence="3" id="KW-1185">Reference proteome</keyword>
<organism evidence="2 3">
    <name type="scientific">Allacma fusca</name>
    <dbReference type="NCBI Taxonomy" id="39272"/>
    <lineage>
        <taxon>Eukaryota</taxon>
        <taxon>Metazoa</taxon>
        <taxon>Ecdysozoa</taxon>
        <taxon>Arthropoda</taxon>
        <taxon>Hexapoda</taxon>
        <taxon>Collembola</taxon>
        <taxon>Symphypleona</taxon>
        <taxon>Sminthuridae</taxon>
        <taxon>Allacma</taxon>
    </lineage>
</organism>
<feature type="transmembrane region" description="Helical" evidence="1">
    <location>
        <begin position="80"/>
        <end position="99"/>
    </location>
</feature>
<dbReference type="EMBL" id="CAJVCH010382917">
    <property type="protein sequence ID" value="CAG7816956.1"/>
    <property type="molecule type" value="Genomic_DNA"/>
</dbReference>
<gene>
    <name evidence="2" type="ORF">AFUS01_LOCUS27547</name>
</gene>
<keyword evidence="1" id="KW-1133">Transmembrane helix</keyword>
<evidence type="ECO:0000256" key="1">
    <source>
        <dbReference type="SAM" id="Phobius"/>
    </source>
</evidence>